<keyword evidence="5" id="KW-0698">rRNA processing</keyword>
<dbReference type="InterPro" id="IPR036345">
    <property type="entry name" value="ExoRNase_PH_dom2_sf"/>
</dbReference>
<evidence type="ECO:0000259" key="9">
    <source>
        <dbReference type="Pfam" id="PF01138"/>
    </source>
</evidence>
<dbReference type="InterPro" id="IPR020568">
    <property type="entry name" value="Ribosomal_Su5_D2-typ_SF"/>
</dbReference>
<evidence type="ECO:0000256" key="4">
    <source>
        <dbReference type="ARBA" id="ARBA00022490"/>
    </source>
</evidence>
<dbReference type="PANTHER" id="PTHR11953">
    <property type="entry name" value="EXOSOME COMPLEX COMPONENT"/>
    <property type="match status" value="1"/>
</dbReference>
<proteinExistence type="inferred from homology"/>
<evidence type="ECO:0000313" key="11">
    <source>
        <dbReference type="EMBL" id="GMH58582.1"/>
    </source>
</evidence>
<dbReference type="Gene3D" id="3.30.230.70">
    <property type="entry name" value="GHMP Kinase, N-terminal domain"/>
    <property type="match status" value="1"/>
</dbReference>
<keyword evidence="6" id="KW-0271">Exosome</keyword>
<dbReference type="GO" id="GO:0000176">
    <property type="term" value="C:nuclear exosome (RNase complex)"/>
    <property type="evidence" value="ECO:0007669"/>
    <property type="project" value="TreeGrafter"/>
</dbReference>
<dbReference type="InterPro" id="IPR027408">
    <property type="entry name" value="PNPase/RNase_PH_dom_sf"/>
</dbReference>
<protein>
    <submittedName>
        <fullName evidence="11">Uncharacterized protein</fullName>
    </submittedName>
</protein>
<dbReference type="GO" id="GO:0016075">
    <property type="term" value="P:rRNA catabolic process"/>
    <property type="evidence" value="ECO:0007669"/>
    <property type="project" value="TreeGrafter"/>
</dbReference>
<dbReference type="Proteomes" id="UP001165122">
    <property type="component" value="Unassembled WGS sequence"/>
</dbReference>
<dbReference type="AlphaFoldDB" id="A0A9W6ZWF0"/>
<feature type="domain" description="Exoribonuclease phosphorolytic" evidence="10">
    <location>
        <begin position="154"/>
        <end position="220"/>
    </location>
</feature>
<comment type="similarity">
    <text evidence="3">Belongs to the RNase PH family.</text>
</comment>
<evidence type="ECO:0000259" key="10">
    <source>
        <dbReference type="Pfam" id="PF03725"/>
    </source>
</evidence>
<sequence length="234" mass="24779">MPPKSSPHAPPAARHTHSSSLACKISLLSQATGSCEITMNDTTVIAAVHGPLAPSMDDREYSDEGKLFVSLKFAPGTNPSIPTSQSTSSRMTTSEQLLASSVRSTLLTSILLSNIKKSVMSVHIEVLQDEGLVFDAAVTCASLALADAGVEMIDVVSCCTVSFHAGSTMVMDPNKAESKGEEGRVTIALMANTNKVNMYSQNGSLSMTDLKTASELAKRGCKDLRNIMRKVLLS</sequence>
<dbReference type="GO" id="GO:0005730">
    <property type="term" value="C:nucleolus"/>
    <property type="evidence" value="ECO:0007669"/>
    <property type="project" value="TreeGrafter"/>
</dbReference>
<organism evidence="11 12">
    <name type="scientific">Triparma laevis f. longispina</name>
    <dbReference type="NCBI Taxonomy" id="1714387"/>
    <lineage>
        <taxon>Eukaryota</taxon>
        <taxon>Sar</taxon>
        <taxon>Stramenopiles</taxon>
        <taxon>Ochrophyta</taxon>
        <taxon>Bolidophyceae</taxon>
        <taxon>Parmales</taxon>
        <taxon>Triparmaceae</taxon>
        <taxon>Triparma</taxon>
    </lineage>
</organism>
<dbReference type="GO" id="GO:0000177">
    <property type="term" value="C:cytoplasmic exosome (RNase complex)"/>
    <property type="evidence" value="ECO:0007669"/>
    <property type="project" value="TreeGrafter"/>
</dbReference>
<dbReference type="Pfam" id="PF01138">
    <property type="entry name" value="RNase_PH"/>
    <property type="match status" value="1"/>
</dbReference>
<keyword evidence="7" id="KW-0694">RNA-binding</keyword>
<evidence type="ECO:0000256" key="7">
    <source>
        <dbReference type="ARBA" id="ARBA00022884"/>
    </source>
</evidence>
<dbReference type="EMBL" id="BRXW01000480">
    <property type="protein sequence ID" value="GMH58582.1"/>
    <property type="molecule type" value="Genomic_DNA"/>
</dbReference>
<dbReference type="GO" id="GO:0071028">
    <property type="term" value="P:nuclear mRNA surveillance"/>
    <property type="evidence" value="ECO:0007669"/>
    <property type="project" value="TreeGrafter"/>
</dbReference>
<name>A0A9W6ZWF0_9STRA</name>
<dbReference type="SUPFAM" id="SSF55666">
    <property type="entry name" value="Ribonuclease PH domain 2-like"/>
    <property type="match status" value="1"/>
</dbReference>
<dbReference type="InterPro" id="IPR015847">
    <property type="entry name" value="ExoRNase_PH_dom2"/>
</dbReference>
<reference evidence="12" key="1">
    <citation type="journal article" date="2023" name="Commun. Biol.">
        <title>Genome analysis of Parmales, the sister group of diatoms, reveals the evolutionary specialization of diatoms from phago-mixotrophs to photoautotrophs.</title>
        <authorList>
            <person name="Ban H."/>
            <person name="Sato S."/>
            <person name="Yoshikawa S."/>
            <person name="Yamada K."/>
            <person name="Nakamura Y."/>
            <person name="Ichinomiya M."/>
            <person name="Sato N."/>
            <person name="Blanc-Mathieu R."/>
            <person name="Endo H."/>
            <person name="Kuwata A."/>
            <person name="Ogata H."/>
        </authorList>
    </citation>
    <scope>NUCLEOTIDE SEQUENCE [LARGE SCALE GENOMIC DNA]</scope>
    <source>
        <strain evidence="12">NIES 3700</strain>
    </source>
</reference>
<dbReference type="SUPFAM" id="SSF54211">
    <property type="entry name" value="Ribosomal protein S5 domain 2-like"/>
    <property type="match status" value="1"/>
</dbReference>
<dbReference type="PANTHER" id="PTHR11953:SF2">
    <property type="entry name" value="EXOSOME COMPLEX COMPONENT MTR3"/>
    <property type="match status" value="1"/>
</dbReference>
<dbReference type="GO" id="GO:0006364">
    <property type="term" value="P:rRNA processing"/>
    <property type="evidence" value="ECO:0007669"/>
    <property type="project" value="UniProtKB-KW"/>
</dbReference>
<dbReference type="InterPro" id="IPR050080">
    <property type="entry name" value="RNase_PH"/>
</dbReference>
<keyword evidence="12" id="KW-1185">Reference proteome</keyword>
<dbReference type="GO" id="GO:0003723">
    <property type="term" value="F:RNA binding"/>
    <property type="evidence" value="ECO:0007669"/>
    <property type="project" value="UniProtKB-KW"/>
</dbReference>
<gene>
    <name evidence="11" type="ORF">TrLO_g10905</name>
</gene>
<evidence type="ECO:0000256" key="8">
    <source>
        <dbReference type="ARBA" id="ARBA00023242"/>
    </source>
</evidence>
<dbReference type="Pfam" id="PF03725">
    <property type="entry name" value="RNase_PH_C"/>
    <property type="match status" value="1"/>
</dbReference>
<evidence type="ECO:0000256" key="1">
    <source>
        <dbReference type="ARBA" id="ARBA00004123"/>
    </source>
</evidence>
<keyword evidence="4" id="KW-0963">Cytoplasm</keyword>
<dbReference type="InterPro" id="IPR001247">
    <property type="entry name" value="ExoRNase_PH_dom1"/>
</dbReference>
<evidence type="ECO:0000256" key="3">
    <source>
        <dbReference type="ARBA" id="ARBA00006678"/>
    </source>
</evidence>
<dbReference type="OrthoDB" id="2504340at2759"/>
<evidence type="ECO:0000256" key="2">
    <source>
        <dbReference type="ARBA" id="ARBA00004496"/>
    </source>
</evidence>
<comment type="caution">
    <text evidence="11">The sequence shown here is derived from an EMBL/GenBank/DDBJ whole genome shotgun (WGS) entry which is preliminary data.</text>
</comment>
<evidence type="ECO:0000313" key="12">
    <source>
        <dbReference type="Proteomes" id="UP001165122"/>
    </source>
</evidence>
<evidence type="ECO:0000256" key="5">
    <source>
        <dbReference type="ARBA" id="ARBA00022552"/>
    </source>
</evidence>
<comment type="subcellular location">
    <subcellularLocation>
        <location evidence="2">Cytoplasm</location>
    </subcellularLocation>
    <subcellularLocation>
        <location evidence="1">Nucleus</location>
    </subcellularLocation>
</comment>
<dbReference type="PROSITE" id="PS51257">
    <property type="entry name" value="PROKAR_LIPOPROTEIN"/>
    <property type="match status" value="1"/>
</dbReference>
<dbReference type="GO" id="GO:0034475">
    <property type="term" value="P:U4 snRNA 3'-end processing"/>
    <property type="evidence" value="ECO:0007669"/>
    <property type="project" value="TreeGrafter"/>
</dbReference>
<feature type="domain" description="Exoribonuclease phosphorolytic" evidence="9">
    <location>
        <begin position="21"/>
        <end position="151"/>
    </location>
</feature>
<keyword evidence="8" id="KW-0539">Nucleus</keyword>
<evidence type="ECO:0000256" key="6">
    <source>
        <dbReference type="ARBA" id="ARBA00022835"/>
    </source>
</evidence>
<accession>A0A9W6ZWF0</accession>
<dbReference type="GO" id="GO:0071051">
    <property type="term" value="P:poly(A)-dependent snoRNA 3'-end processing"/>
    <property type="evidence" value="ECO:0007669"/>
    <property type="project" value="TreeGrafter"/>
</dbReference>